<sequence>MDDLAGRSVSGSAGDGLLVAVDSRIHRLPAQVKIVALFVFVLAVVSTPAGVFWAFALYAALLAGAVALAKLPVTTVLRRLAVETPFIVFALVLPFVATGPQVDVLGVSVSESGVLGSWNVLAKGTLGVIAAIVLSASTAPRELLSGLERLRLPSTLVAILSFMVRYLSVVSDDLHRMRIARESRGYAGGRVGHLKAVAGGVGALFVRSFERGERVHLAMQSRGYTGRMPQLAASGAARNQWAEGLVISLLAVLIAVAARVAGL</sequence>
<keyword evidence="2" id="KW-1003">Cell membrane</keyword>
<feature type="transmembrane region" description="Helical" evidence="6">
    <location>
        <begin position="241"/>
        <end position="261"/>
    </location>
</feature>
<accession>A0ABN1RG66</accession>
<feature type="transmembrane region" description="Helical" evidence="6">
    <location>
        <begin position="117"/>
        <end position="138"/>
    </location>
</feature>
<organism evidence="7 8">
    <name type="scientific">Kribbella koreensis</name>
    <dbReference type="NCBI Taxonomy" id="57909"/>
    <lineage>
        <taxon>Bacteria</taxon>
        <taxon>Bacillati</taxon>
        <taxon>Actinomycetota</taxon>
        <taxon>Actinomycetes</taxon>
        <taxon>Propionibacteriales</taxon>
        <taxon>Kribbellaceae</taxon>
        <taxon>Kribbella</taxon>
    </lineage>
</organism>
<keyword evidence="5 6" id="KW-0472">Membrane</keyword>
<dbReference type="PANTHER" id="PTHR34857">
    <property type="entry name" value="SLL0384 PROTEIN"/>
    <property type="match status" value="1"/>
</dbReference>
<dbReference type="InterPro" id="IPR003339">
    <property type="entry name" value="ABC/ECF_trnsptr_transmembrane"/>
</dbReference>
<dbReference type="RefSeq" id="WP_343979405.1">
    <property type="nucleotide sequence ID" value="NZ_BAAAHK010000017.1"/>
</dbReference>
<name>A0ABN1RG66_9ACTN</name>
<evidence type="ECO:0000256" key="1">
    <source>
        <dbReference type="ARBA" id="ARBA00004651"/>
    </source>
</evidence>
<evidence type="ECO:0000256" key="5">
    <source>
        <dbReference type="ARBA" id="ARBA00023136"/>
    </source>
</evidence>
<feature type="transmembrane region" description="Helical" evidence="6">
    <location>
        <begin position="80"/>
        <end position="97"/>
    </location>
</feature>
<evidence type="ECO:0000256" key="6">
    <source>
        <dbReference type="SAM" id="Phobius"/>
    </source>
</evidence>
<evidence type="ECO:0000256" key="2">
    <source>
        <dbReference type="ARBA" id="ARBA00022475"/>
    </source>
</evidence>
<evidence type="ECO:0000313" key="7">
    <source>
        <dbReference type="EMBL" id="GAA0956600.1"/>
    </source>
</evidence>
<dbReference type="NCBIfam" id="TIGR02454">
    <property type="entry name" value="ECF_T_CbiQ"/>
    <property type="match status" value="1"/>
</dbReference>
<feature type="transmembrane region" description="Helical" evidence="6">
    <location>
        <begin position="28"/>
        <end position="45"/>
    </location>
</feature>
<evidence type="ECO:0000313" key="8">
    <source>
        <dbReference type="Proteomes" id="UP001500542"/>
    </source>
</evidence>
<evidence type="ECO:0000256" key="4">
    <source>
        <dbReference type="ARBA" id="ARBA00022989"/>
    </source>
</evidence>
<dbReference type="PANTHER" id="PTHR34857:SF2">
    <property type="entry name" value="SLL0384 PROTEIN"/>
    <property type="match status" value="1"/>
</dbReference>
<dbReference type="EMBL" id="BAAAHK010000017">
    <property type="protein sequence ID" value="GAA0956600.1"/>
    <property type="molecule type" value="Genomic_DNA"/>
</dbReference>
<comment type="subcellular location">
    <subcellularLocation>
        <location evidence="1">Cell membrane</location>
        <topology evidence="1">Multi-pass membrane protein</topology>
    </subcellularLocation>
</comment>
<dbReference type="Pfam" id="PF02361">
    <property type="entry name" value="CbiQ"/>
    <property type="match status" value="1"/>
</dbReference>
<feature type="transmembrane region" description="Helical" evidence="6">
    <location>
        <begin position="150"/>
        <end position="168"/>
    </location>
</feature>
<evidence type="ECO:0000256" key="3">
    <source>
        <dbReference type="ARBA" id="ARBA00022692"/>
    </source>
</evidence>
<dbReference type="InterPro" id="IPR051611">
    <property type="entry name" value="ECF_transporter_component"/>
</dbReference>
<gene>
    <name evidence="7" type="primary">cbiQ</name>
    <name evidence="7" type="ORF">GCM10009554_66330</name>
</gene>
<dbReference type="InterPro" id="IPR012809">
    <property type="entry name" value="ECF_CbiQ"/>
</dbReference>
<proteinExistence type="predicted"/>
<comment type="caution">
    <text evidence="7">The sequence shown here is derived from an EMBL/GenBank/DDBJ whole genome shotgun (WGS) entry which is preliminary data.</text>
</comment>
<protein>
    <submittedName>
        <fullName evidence="7">Cobalt ECF transporter T component CbiQ</fullName>
    </submittedName>
</protein>
<dbReference type="Proteomes" id="UP001500542">
    <property type="component" value="Unassembled WGS sequence"/>
</dbReference>
<reference evidence="7 8" key="1">
    <citation type="journal article" date="2019" name="Int. J. Syst. Evol. Microbiol.">
        <title>The Global Catalogue of Microorganisms (GCM) 10K type strain sequencing project: providing services to taxonomists for standard genome sequencing and annotation.</title>
        <authorList>
            <consortium name="The Broad Institute Genomics Platform"/>
            <consortium name="The Broad Institute Genome Sequencing Center for Infectious Disease"/>
            <person name="Wu L."/>
            <person name="Ma J."/>
        </authorList>
    </citation>
    <scope>NUCLEOTIDE SEQUENCE [LARGE SCALE GENOMIC DNA]</scope>
    <source>
        <strain evidence="7 8">JCM 10977</strain>
    </source>
</reference>
<dbReference type="CDD" id="cd16914">
    <property type="entry name" value="EcfT"/>
    <property type="match status" value="1"/>
</dbReference>
<keyword evidence="4 6" id="KW-1133">Transmembrane helix</keyword>
<keyword evidence="3 6" id="KW-0812">Transmembrane</keyword>
<keyword evidence="8" id="KW-1185">Reference proteome</keyword>